<gene>
    <name evidence="2" type="ORF">BXYJ_LOCUS14132</name>
</gene>
<evidence type="ECO:0000313" key="2">
    <source>
        <dbReference type="EMBL" id="CAD5234041.1"/>
    </source>
</evidence>
<accession>A0A1I7SLH5</accession>
<dbReference type="Proteomes" id="UP000659654">
    <property type="component" value="Unassembled WGS sequence"/>
</dbReference>
<name>A0A1I7SLH5_BURXY</name>
<reference evidence="5" key="1">
    <citation type="submission" date="2016-11" db="UniProtKB">
        <authorList>
            <consortium name="WormBaseParasite"/>
        </authorList>
    </citation>
    <scope>IDENTIFICATION</scope>
</reference>
<evidence type="ECO:0000313" key="5">
    <source>
        <dbReference type="WBParaSite" id="BXY_1390800.1"/>
    </source>
</evidence>
<evidence type="ECO:0000313" key="3">
    <source>
        <dbReference type="Proteomes" id="UP000095284"/>
    </source>
</evidence>
<protein>
    <submittedName>
        <fullName evidence="2">(pine wood nematode) hypothetical protein</fullName>
    </submittedName>
</protein>
<feature type="transmembrane region" description="Helical" evidence="1">
    <location>
        <begin position="60"/>
        <end position="77"/>
    </location>
</feature>
<sequence>MNLTVRRLTPVPPYASVLCDDELHLVQTIPKTMLSVGGPYKLQPSFSTAPKFAAKMASRFVQLLAFFMLVLSVYSLHDGMTTGTILAGYGGNLDNGMFYNYNAQVAQNSVQYQPYYGNGFFG</sequence>
<dbReference type="WBParaSite" id="BXY_1390800.1">
    <property type="protein sequence ID" value="BXY_1390800.1"/>
    <property type="gene ID" value="BXY_1390800"/>
</dbReference>
<reference evidence="2" key="2">
    <citation type="submission" date="2020-09" db="EMBL/GenBank/DDBJ databases">
        <authorList>
            <person name="Kikuchi T."/>
        </authorList>
    </citation>
    <scope>NUCLEOTIDE SEQUENCE</scope>
    <source>
        <strain evidence="2">Ka4C1</strain>
    </source>
</reference>
<proteinExistence type="predicted"/>
<keyword evidence="1" id="KW-1133">Transmembrane helix</keyword>
<keyword evidence="1" id="KW-0472">Membrane</keyword>
<dbReference type="AlphaFoldDB" id="A0A1I7SLH5"/>
<organism evidence="3 5">
    <name type="scientific">Bursaphelenchus xylophilus</name>
    <name type="common">Pinewood nematode worm</name>
    <name type="synonym">Aphelenchoides xylophilus</name>
    <dbReference type="NCBI Taxonomy" id="6326"/>
    <lineage>
        <taxon>Eukaryota</taxon>
        <taxon>Metazoa</taxon>
        <taxon>Ecdysozoa</taxon>
        <taxon>Nematoda</taxon>
        <taxon>Chromadorea</taxon>
        <taxon>Rhabditida</taxon>
        <taxon>Tylenchina</taxon>
        <taxon>Tylenchomorpha</taxon>
        <taxon>Aphelenchoidea</taxon>
        <taxon>Aphelenchoididae</taxon>
        <taxon>Bursaphelenchus</taxon>
    </lineage>
</organism>
<dbReference type="Proteomes" id="UP000095284">
    <property type="component" value="Unplaced"/>
</dbReference>
<keyword evidence="1" id="KW-0812">Transmembrane</keyword>
<evidence type="ECO:0000256" key="1">
    <source>
        <dbReference type="SAM" id="Phobius"/>
    </source>
</evidence>
<dbReference type="Proteomes" id="UP000582659">
    <property type="component" value="Unassembled WGS sequence"/>
</dbReference>
<evidence type="ECO:0000313" key="4">
    <source>
        <dbReference type="Proteomes" id="UP000659654"/>
    </source>
</evidence>
<dbReference type="EMBL" id="CAJFDI010000006">
    <property type="protein sequence ID" value="CAD5234041.1"/>
    <property type="molecule type" value="Genomic_DNA"/>
</dbReference>
<keyword evidence="4" id="KW-1185">Reference proteome</keyword>
<dbReference type="EMBL" id="CAJFCV020000006">
    <property type="protein sequence ID" value="CAG9129599.1"/>
    <property type="molecule type" value="Genomic_DNA"/>
</dbReference>